<dbReference type="AlphaFoldDB" id="A0A6S7FZ69"/>
<name>A0A6S7FZ69_PARCT</name>
<dbReference type="Proteomes" id="UP001152795">
    <property type="component" value="Unassembled WGS sequence"/>
</dbReference>
<gene>
    <name evidence="1" type="ORF">PACLA_8A074993</name>
</gene>
<protein>
    <submittedName>
        <fullName evidence="1">Uncharacterized protein</fullName>
    </submittedName>
</protein>
<organism evidence="1 2">
    <name type="scientific">Paramuricea clavata</name>
    <name type="common">Red gorgonian</name>
    <name type="synonym">Violescent sea-whip</name>
    <dbReference type="NCBI Taxonomy" id="317549"/>
    <lineage>
        <taxon>Eukaryota</taxon>
        <taxon>Metazoa</taxon>
        <taxon>Cnidaria</taxon>
        <taxon>Anthozoa</taxon>
        <taxon>Octocorallia</taxon>
        <taxon>Malacalcyonacea</taxon>
        <taxon>Plexauridae</taxon>
        <taxon>Paramuricea</taxon>
    </lineage>
</organism>
<evidence type="ECO:0000313" key="2">
    <source>
        <dbReference type="Proteomes" id="UP001152795"/>
    </source>
</evidence>
<proteinExistence type="predicted"/>
<reference evidence="1" key="1">
    <citation type="submission" date="2020-04" db="EMBL/GenBank/DDBJ databases">
        <authorList>
            <person name="Alioto T."/>
            <person name="Alioto T."/>
            <person name="Gomez Garrido J."/>
        </authorList>
    </citation>
    <scope>NUCLEOTIDE SEQUENCE</scope>
    <source>
        <strain evidence="1">A484AB</strain>
    </source>
</reference>
<evidence type="ECO:0000313" key="1">
    <source>
        <dbReference type="EMBL" id="CAB3981532.1"/>
    </source>
</evidence>
<sequence>MHPPLQIPELIRSRDNVVRAAKVRVVNSDEGRSIVLRRPIQHLIPLELPPTSEKKDQVSEVEETQLVKQPDLVVPASRNDARPRRNAAIIGEMLQKANKH</sequence>
<dbReference type="OrthoDB" id="9944945at2759"/>
<accession>A0A6S7FZ69</accession>
<comment type="caution">
    <text evidence="1">The sequence shown here is derived from an EMBL/GenBank/DDBJ whole genome shotgun (WGS) entry which is preliminary data.</text>
</comment>
<keyword evidence="2" id="KW-1185">Reference proteome</keyword>
<dbReference type="EMBL" id="CACRXK020000399">
    <property type="protein sequence ID" value="CAB3981532.1"/>
    <property type="molecule type" value="Genomic_DNA"/>
</dbReference>